<reference evidence="2" key="1">
    <citation type="submission" date="2022-07" db="EMBL/GenBank/DDBJ databases">
        <title>Phylogenomic reconstructions and comparative analyses of Kickxellomycotina fungi.</title>
        <authorList>
            <person name="Reynolds N.K."/>
            <person name="Stajich J.E."/>
            <person name="Barry K."/>
            <person name="Grigoriev I.V."/>
            <person name="Crous P."/>
            <person name="Smith M.E."/>
        </authorList>
    </citation>
    <scope>NUCLEOTIDE SEQUENCE</scope>
    <source>
        <strain evidence="2">NBRC 105414</strain>
    </source>
</reference>
<dbReference type="AlphaFoldDB" id="A0A9W8H8U6"/>
<sequence>MFRPKAPFFRLAGHRRRILAEYRRLLRQSKRFEDPVEQTYLWSWIRERFHHNKRETSPRKVEVQLSDAAWASLAMRDALAGGSEQRAYISDLAYGRRGWLKDVAQKIREHCHPTAPCQLVRDVRPRSARIHQPHRAYWIPLDLRAFAVPQRVLDQLADYDRRERRREERRRRQREQRLAREIALLTDAVNGGNRLLWDAGLVPGAFAEQARQSPSRIPGMAGNPAWIPPAIRNCVDPPFVQHVRTSIGYEFYRVNGRKPPHWLGVKIAALYRRVAWRLEQHELYFGLTQDLRLEEVFEARLGVRDAGYWIYASNYREYLRGKLREPNHADPAGLLGPLEEASAIHGLERMLDLAEPQ</sequence>
<protein>
    <recommendedName>
        <fullName evidence="1">Complex 1 LYR protein domain-containing protein</fullName>
    </recommendedName>
</protein>
<gene>
    <name evidence="2" type="ORF">H4R18_005362</name>
</gene>
<dbReference type="Proteomes" id="UP001140217">
    <property type="component" value="Unassembled WGS sequence"/>
</dbReference>
<evidence type="ECO:0000259" key="1">
    <source>
        <dbReference type="Pfam" id="PF05347"/>
    </source>
</evidence>
<evidence type="ECO:0000313" key="3">
    <source>
        <dbReference type="Proteomes" id="UP001140217"/>
    </source>
</evidence>
<organism evidence="2 3">
    <name type="scientific">Coemansia javaensis</name>
    <dbReference type="NCBI Taxonomy" id="2761396"/>
    <lineage>
        <taxon>Eukaryota</taxon>
        <taxon>Fungi</taxon>
        <taxon>Fungi incertae sedis</taxon>
        <taxon>Zoopagomycota</taxon>
        <taxon>Kickxellomycotina</taxon>
        <taxon>Kickxellomycetes</taxon>
        <taxon>Kickxellales</taxon>
        <taxon>Kickxellaceae</taxon>
        <taxon>Coemansia</taxon>
    </lineage>
</organism>
<comment type="caution">
    <text evidence="2">The sequence shown here is derived from an EMBL/GenBank/DDBJ whole genome shotgun (WGS) entry which is preliminary data.</text>
</comment>
<dbReference type="InterPro" id="IPR008011">
    <property type="entry name" value="Complex1_LYR_dom"/>
</dbReference>
<dbReference type="Pfam" id="PF05347">
    <property type="entry name" value="Complex1_LYR"/>
    <property type="match status" value="1"/>
</dbReference>
<evidence type="ECO:0000313" key="2">
    <source>
        <dbReference type="EMBL" id="KAJ2777046.1"/>
    </source>
</evidence>
<feature type="domain" description="Complex 1 LYR protein" evidence="1">
    <location>
        <begin position="17"/>
        <end position="68"/>
    </location>
</feature>
<name>A0A9W8H8U6_9FUNG</name>
<accession>A0A9W8H8U6</accession>
<keyword evidence="3" id="KW-1185">Reference proteome</keyword>
<proteinExistence type="predicted"/>
<dbReference type="OrthoDB" id="2571149at2759"/>
<dbReference type="EMBL" id="JANBUL010000316">
    <property type="protein sequence ID" value="KAJ2777046.1"/>
    <property type="molecule type" value="Genomic_DNA"/>
</dbReference>